<reference evidence="2" key="1">
    <citation type="submission" date="2020-05" db="EMBL/GenBank/DDBJ databases">
        <title>Mycena genomes resolve the evolution of fungal bioluminescence.</title>
        <authorList>
            <person name="Tsai I.J."/>
        </authorList>
    </citation>
    <scope>NUCLEOTIDE SEQUENCE</scope>
    <source>
        <strain evidence="2">CCC161011</strain>
    </source>
</reference>
<sequence length="234" mass="25588">MSPPATTNEAKHTADSPRVHPPTSDRPARGVIRFDKGTKPVPRPCPSAAQLYGVITDALHPLFEYDADTSESVIAGVQWSRAGNLILHPAEELCTPKLLASHGSVIWSAIRPLLRIPGSEDRKCPAFDTDDKWHSVVFHGVPVPSPKVDAWTVFTRDRIEQWVTSPTSCGTLRECSILCRPDNIEKKNSLTLRLSFSSAADADRLVKKGGYIFGVPCRVSRYASRLHASSPAPS</sequence>
<organism evidence="2 3">
    <name type="scientific">Mycena venus</name>
    <dbReference type="NCBI Taxonomy" id="2733690"/>
    <lineage>
        <taxon>Eukaryota</taxon>
        <taxon>Fungi</taxon>
        <taxon>Dikarya</taxon>
        <taxon>Basidiomycota</taxon>
        <taxon>Agaricomycotina</taxon>
        <taxon>Agaricomycetes</taxon>
        <taxon>Agaricomycetidae</taxon>
        <taxon>Agaricales</taxon>
        <taxon>Marasmiineae</taxon>
        <taxon>Mycenaceae</taxon>
        <taxon>Mycena</taxon>
    </lineage>
</organism>
<protein>
    <submittedName>
        <fullName evidence="2">Uncharacterized protein</fullName>
    </submittedName>
</protein>
<feature type="region of interest" description="Disordered" evidence="1">
    <location>
        <begin position="1"/>
        <end position="42"/>
    </location>
</feature>
<evidence type="ECO:0000313" key="2">
    <source>
        <dbReference type="EMBL" id="KAF7358306.1"/>
    </source>
</evidence>
<dbReference type="Proteomes" id="UP000620124">
    <property type="component" value="Unassembled WGS sequence"/>
</dbReference>
<name>A0A8H6YGJ2_9AGAR</name>
<dbReference type="OrthoDB" id="2978701at2759"/>
<proteinExistence type="predicted"/>
<dbReference type="AlphaFoldDB" id="A0A8H6YGJ2"/>
<comment type="caution">
    <text evidence="2">The sequence shown here is derived from an EMBL/GenBank/DDBJ whole genome shotgun (WGS) entry which is preliminary data.</text>
</comment>
<gene>
    <name evidence="2" type="ORF">MVEN_00880000</name>
</gene>
<dbReference type="EMBL" id="JACAZI010000006">
    <property type="protein sequence ID" value="KAF7358306.1"/>
    <property type="molecule type" value="Genomic_DNA"/>
</dbReference>
<feature type="compositionally biased region" description="Basic and acidic residues" evidence="1">
    <location>
        <begin position="9"/>
        <end position="18"/>
    </location>
</feature>
<keyword evidence="3" id="KW-1185">Reference proteome</keyword>
<evidence type="ECO:0000256" key="1">
    <source>
        <dbReference type="SAM" id="MobiDB-lite"/>
    </source>
</evidence>
<feature type="compositionally biased region" description="Basic and acidic residues" evidence="1">
    <location>
        <begin position="26"/>
        <end position="38"/>
    </location>
</feature>
<evidence type="ECO:0000313" key="3">
    <source>
        <dbReference type="Proteomes" id="UP000620124"/>
    </source>
</evidence>
<accession>A0A8H6YGJ2</accession>